<comment type="caution">
    <text evidence="7">The sequence shown here is derived from an EMBL/GenBank/DDBJ whole genome shotgun (WGS) entry which is preliminary data.</text>
</comment>
<dbReference type="InterPro" id="IPR013815">
    <property type="entry name" value="ATP_grasp_subdomain_1"/>
</dbReference>
<reference evidence="7 8" key="1">
    <citation type="submission" date="2018-03" db="EMBL/GenBank/DDBJ databases">
        <title>Draft Genome Sequences of the Obligatory Marine Myxobacteria Enhygromyxa salina SWB007.</title>
        <authorList>
            <person name="Poehlein A."/>
            <person name="Moghaddam J.A."/>
            <person name="Harms H."/>
            <person name="Alanjari M."/>
            <person name="Koenig G.M."/>
            <person name="Daniel R."/>
            <person name="Schaeberle T.F."/>
        </authorList>
    </citation>
    <scope>NUCLEOTIDE SEQUENCE [LARGE SCALE GENOMIC DNA]</scope>
    <source>
        <strain evidence="7 8">SWB007</strain>
    </source>
</reference>
<dbReference type="GO" id="GO:0016874">
    <property type="term" value="F:ligase activity"/>
    <property type="evidence" value="ECO:0007669"/>
    <property type="project" value="UniProtKB-KW"/>
</dbReference>
<evidence type="ECO:0000313" key="7">
    <source>
        <dbReference type="EMBL" id="PRQ03972.1"/>
    </source>
</evidence>
<feature type="domain" description="ATP-grasp" evidence="6">
    <location>
        <begin position="372"/>
        <end position="409"/>
    </location>
</feature>
<sequence length="584" mass="62571">MTGRQQRNRRTDGPLAALLGPVDAAQQSVLVARSVAEDPSVWTSGPDHARGRVVDDAQLGRVVRELGDRVELVATRDVDPSLLRALTDRLPALLVVTGEPEPSLLAELRQLSLRQRTTILGPAAALWVGARELEDGQAAPLACAAHRDELAPLCHAIGPTRLAIAPTPSWLPRWLAGPILLAHDVVGYVPAAALELGWLDWIDWISSLGPRELRQLLVPLGVPRVELEPHAPMLEAATVAHTLERLSGPTYPAPQVLALLREGVRRQLEPHAEALADVGHDVEAARALWDQARRALPRVGELVGMQAPDPALSLRVPTAAFLAQRGLLRFRASEALLASAFEAPELPEPELLERADAVLEGASEVLSDQESKVVLRGHGIEVTRQAFANSASGAASFADKIGYPVVLKALSPELRRKRELGAVELDVANAAAVKRAYANIVNNVEERAPTVQLDGVVVAEMIEPGLDLHCGALRLHSGSGVVFVRALLDVPAEPVLAASPLSNADALLLAEAALSAVPLPARRRASDPDVNVLAGLLLRIDGLFRHTGERLLSVDLSPVRLVDSDRQYVTLDARIVQRPHLEGA</sequence>
<keyword evidence="3 5" id="KW-0067">ATP-binding</keyword>
<dbReference type="Proteomes" id="UP000238823">
    <property type="component" value="Unassembled WGS sequence"/>
</dbReference>
<evidence type="ECO:0000256" key="4">
    <source>
        <dbReference type="ARBA" id="ARBA00060888"/>
    </source>
</evidence>
<gene>
    <name evidence="7" type="ORF">ENSA7_51690</name>
</gene>
<evidence type="ECO:0000256" key="1">
    <source>
        <dbReference type="ARBA" id="ARBA00022598"/>
    </source>
</evidence>
<dbReference type="InterPro" id="IPR011761">
    <property type="entry name" value="ATP-grasp"/>
</dbReference>
<dbReference type="GO" id="GO:0046872">
    <property type="term" value="F:metal ion binding"/>
    <property type="evidence" value="ECO:0007669"/>
    <property type="project" value="InterPro"/>
</dbReference>
<keyword evidence="1" id="KW-0436">Ligase</keyword>
<protein>
    <recommendedName>
        <fullName evidence="6">ATP-grasp domain-containing protein</fullName>
    </recommendedName>
</protein>
<dbReference type="Gene3D" id="3.30.1490.20">
    <property type="entry name" value="ATP-grasp fold, A domain"/>
    <property type="match status" value="1"/>
</dbReference>
<dbReference type="Gene3D" id="3.30.470.20">
    <property type="entry name" value="ATP-grasp fold, B domain"/>
    <property type="match status" value="1"/>
</dbReference>
<dbReference type="GO" id="GO:0005524">
    <property type="term" value="F:ATP binding"/>
    <property type="evidence" value="ECO:0007669"/>
    <property type="project" value="UniProtKB-UniRule"/>
</dbReference>
<proteinExistence type="inferred from homology"/>
<dbReference type="OrthoDB" id="9807426at2"/>
<dbReference type="SUPFAM" id="SSF56059">
    <property type="entry name" value="Glutathione synthetase ATP-binding domain-like"/>
    <property type="match status" value="1"/>
</dbReference>
<keyword evidence="2 5" id="KW-0547">Nucleotide-binding</keyword>
<dbReference type="FunFam" id="3.30.1490.20:FF:000020">
    <property type="entry name" value="Protein lysine acetyltransferase"/>
    <property type="match status" value="1"/>
</dbReference>
<evidence type="ECO:0000313" key="8">
    <source>
        <dbReference type="Proteomes" id="UP000238823"/>
    </source>
</evidence>
<evidence type="ECO:0000256" key="5">
    <source>
        <dbReference type="PROSITE-ProRule" id="PRU00409"/>
    </source>
</evidence>
<dbReference type="AlphaFoldDB" id="A0A2S9YFZ8"/>
<dbReference type="Pfam" id="PF13549">
    <property type="entry name" value="ATP-grasp_5"/>
    <property type="match status" value="1"/>
</dbReference>
<name>A0A2S9YFZ8_9BACT</name>
<dbReference type="EMBL" id="PVNL01000105">
    <property type="protein sequence ID" value="PRQ03972.1"/>
    <property type="molecule type" value="Genomic_DNA"/>
</dbReference>
<evidence type="ECO:0000256" key="3">
    <source>
        <dbReference type="ARBA" id="ARBA00022840"/>
    </source>
</evidence>
<dbReference type="PANTHER" id="PTHR43334">
    <property type="entry name" value="ACETATE--COA LIGASE [ADP-FORMING]"/>
    <property type="match status" value="1"/>
</dbReference>
<dbReference type="PROSITE" id="PS50975">
    <property type="entry name" value="ATP_GRASP"/>
    <property type="match status" value="1"/>
</dbReference>
<dbReference type="PANTHER" id="PTHR43334:SF1">
    <property type="entry name" value="3-HYDROXYPROPIONATE--COA LIGASE [ADP-FORMING]"/>
    <property type="match status" value="1"/>
</dbReference>
<comment type="similarity">
    <text evidence="4">In the N-terminal section; belongs to the acetate CoA ligase alpha subunit family.</text>
</comment>
<organism evidence="7 8">
    <name type="scientific">Enhygromyxa salina</name>
    <dbReference type="NCBI Taxonomy" id="215803"/>
    <lineage>
        <taxon>Bacteria</taxon>
        <taxon>Pseudomonadati</taxon>
        <taxon>Myxococcota</taxon>
        <taxon>Polyangia</taxon>
        <taxon>Nannocystales</taxon>
        <taxon>Nannocystaceae</taxon>
        <taxon>Enhygromyxa</taxon>
    </lineage>
</organism>
<dbReference type="InterPro" id="IPR051538">
    <property type="entry name" value="Acyl-CoA_Synth/Transferase"/>
</dbReference>
<evidence type="ECO:0000256" key="2">
    <source>
        <dbReference type="ARBA" id="ARBA00022741"/>
    </source>
</evidence>
<evidence type="ECO:0000259" key="6">
    <source>
        <dbReference type="PROSITE" id="PS50975"/>
    </source>
</evidence>
<accession>A0A2S9YFZ8</accession>